<reference evidence="3" key="1">
    <citation type="journal article" date="2019" name="Int. J. Syst. Evol. Microbiol.">
        <title>The Global Catalogue of Microorganisms (GCM) 10K type strain sequencing project: providing services to taxonomists for standard genome sequencing and annotation.</title>
        <authorList>
            <consortium name="The Broad Institute Genomics Platform"/>
            <consortium name="The Broad Institute Genome Sequencing Center for Infectious Disease"/>
            <person name="Wu L."/>
            <person name="Ma J."/>
        </authorList>
    </citation>
    <scope>NUCLEOTIDE SEQUENCE [LARGE SCALE GENOMIC DNA]</scope>
    <source>
        <strain evidence="3">CGMCC 1.10188</strain>
    </source>
</reference>
<comment type="caution">
    <text evidence="2">The sequence shown here is derived from an EMBL/GenBank/DDBJ whole genome shotgun (WGS) entry which is preliminary data.</text>
</comment>
<name>A0ABQ1J6W9_9PROT</name>
<sequence length="67" mass="6910">MRQNLKRAGNGGLRVDGREAPSLPSQDVLDEHAPGPPLYQPSPGAGRAALAGHGATRAIGRSQLTGR</sequence>
<evidence type="ECO:0000313" key="3">
    <source>
        <dbReference type="Proteomes" id="UP000603352"/>
    </source>
</evidence>
<keyword evidence="3" id="KW-1185">Reference proteome</keyword>
<proteinExistence type="predicted"/>
<feature type="compositionally biased region" description="Low complexity" evidence="1">
    <location>
        <begin position="44"/>
        <end position="58"/>
    </location>
</feature>
<dbReference type="Proteomes" id="UP000603352">
    <property type="component" value="Unassembled WGS sequence"/>
</dbReference>
<dbReference type="EMBL" id="BMDZ01000104">
    <property type="protein sequence ID" value="GGB61486.1"/>
    <property type="molecule type" value="Genomic_DNA"/>
</dbReference>
<gene>
    <name evidence="2" type="ORF">GCM10011505_47670</name>
</gene>
<evidence type="ECO:0000313" key="2">
    <source>
        <dbReference type="EMBL" id="GGB61486.1"/>
    </source>
</evidence>
<feature type="region of interest" description="Disordered" evidence="1">
    <location>
        <begin position="1"/>
        <end position="67"/>
    </location>
</feature>
<evidence type="ECO:0000256" key="1">
    <source>
        <dbReference type="SAM" id="MobiDB-lite"/>
    </source>
</evidence>
<protein>
    <submittedName>
        <fullName evidence="2">Uncharacterized protein</fullName>
    </submittedName>
</protein>
<accession>A0ABQ1J6W9</accession>
<organism evidence="2 3">
    <name type="scientific">Tistrella bauzanensis</name>
    <dbReference type="NCBI Taxonomy" id="657419"/>
    <lineage>
        <taxon>Bacteria</taxon>
        <taxon>Pseudomonadati</taxon>
        <taxon>Pseudomonadota</taxon>
        <taxon>Alphaproteobacteria</taxon>
        <taxon>Geminicoccales</taxon>
        <taxon>Geminicoccaceae</taxon>
        <taxon>Tistrella</taxon>
    </lineage>
</organism>